<organism evidence="4">
    <name type="scientific">Ganoderma boninense</name>
    <dbReference type="NCBI Taxonomy" id="34458"/>
    <lineage>
        <taxon>Eukaryota</taxon>
        <taxon>Fungi</taxon>
        <taxon>Dikarya</taxon>
        <taxon>Basidiomycota</taxon>
        <taxon>Agaricomycotina</taxon>
        <taxon>Agaricomycetes</taxon>
        <taxon>Polyporales</taxon>
        <taxon>Polyporaceae</taxon>
        <taxon>Ganoderma</taxon>
    </lineage>
</organism>
<accession>A0A5K1K0Y3</accession>
<keyword evidence="2" id="KW-0812">Transmembrane</keyword>
<feature type="transmembrane region" description="Helical" evidence="2">
    <location>
        <begin position="518"/>
        <end position="540"/>
    </location>
</feature>
<dbReference type="GO" id="GO:0008270">
    <property type="term" value="F:zinc ion binding"/>
    <property type="evidence" value="ECO:0007669"/>
    <property type="project" value="InterPro"/>
</dbReference>
<dbReference type="CDD" id="cd12148">
    <property type="entry name" value="fungal_TF_MHR"/>
    <property type="match status" value="1"/>
</dbReference>
<protein>
    <submittedName>
        <fullName evidence="4">Aspartyl proteinase</fullName>
    </submittedName>
</protein>
<name>A0A5K1K0Y3_9APHY</name>
<dbReference type="InterPro" id="IPR050987">
    <property type="entry name" value="AtrR-like"/>
</dbReference>
<keyword evidence="2" id="KW-0472">Membrane</keyword>
<dbReference type="EMBL" id="LR727316">
    <property type="protein sequence ID" value="VWO98984.1"/>
    <property type="molecule type" value="Genomic_DNA"/>
</dbReference>
<dbReference type="PANTHER" id="PTHR46910">
    <property type="entry name" value="TRANSCRIPTION FACTOR PDR1"/>
    <property type="match status" value="1"/>
</dbReference>
<gene>
    <name evidence="4" type="primary">Q8NJS2</name>
</gene>
<dbReference type="Pfam" id="PF04082">
    <property type="entry name" value="Fungal_trans"/>
    <property type="match status" value="1"/>
</dbReference>
<dbReference type="GO" id="GO:0003700">
    <property type="term" value="F:DNA-binding transcription factor activity"/>
    <property type="evidence" value="ECO:0007669"/>
    <property type="project" value="InterPro"/>
</dbReference>
<sequence>MTFVHCRTFVPVELTTADFHDGDRYVEALEDRLSKVENLLKKLQSAGARTGNDPDYPEDTPRVQRLPGISKQPHPNWATIKLVYPRGLHPDPATDSSEEIDFSDNEEGFAVADDGYKCYTGKSSNFELVRTVMGLKSKHKHGDSVNTTSEKPIAELEKRFRPDLFNPQSQVTNASPPFKERDFPPPDAMAELVDRYFVHVNAYIMLLHRPTFERDLRSGLHLRDRGFGAVVLLVCATGSAWAYGSLHAQPRQTPGWQWFDTVSSAHFSLIARPRLYDVQACAGTLPILSLGIRMAQDMGAHRKKMYSAAPTVEQELWKRAFWSLVSMDRLASFGMGRQCTIHDEDFDVDPLIECDDEYWSHPDPSQAFCQPPGKPSTVAFCNAFIRLSKIQAFALRTIQFTINKSKLILGYVGPEWKQRIVAEIDSLMNKWLDTIPAHLRWDPNPEDALFLNQSAILYTNYYQLQIFVHRLFIPSPRRPLAHANLSLPSMTICVNAARACLRVLDVQNRRAMTGRATIHAMTPLQMPLFTVGVMLLLYLWCGARDARAVLEDVDVCLSILKDLAETGNIAARKLQVVLRVMSPIAQLPPSERSYLTSSSNLAKEGPKTIEEVFTGTMEHLDISFFTPGRLP</sequence>
<evidence type="ECO:0000259" key="3">
    <source>
        <dbReference type="SMART" id="SM00906"/>
    </source>
</evidence>
<dbReference type="AlphaFoldDB" id="A0A5K1K0Y3"/>
<dbReference type="GO" id="GO:0003677">
    <property type="term" value="F:DNA binding"/>
    <property type="evidence" value="ECO:0007669"/>
    <property type="project" value="InterPro"/>
</dbReference>
<evidence type="ECO:0000313" key="4">
    <source>
        <dbReference type="EMBL" id="VWO98984.1"/>
    </source>
</evidence>
<dbReference type="SMART" id="SM00906">
    <property type="entry name" value="Fungal_trans"/>
    <property type="match status" value="1"/>
</dbReference>
<dbReference type="GO" id="GO:0006351">
    <property type="term" value="P:DNA-templated transcription"/>
    <property type="evidence" value="ECO:0007669"/>
    <property type="project" value="InterPro"/>
</dbReference>
<dbReference type="InterPro" id="IPR007219">
    <property type="entry name" value="XnlR_reg_dom"/>
</dbReference>
<proteinExistence type="predicted"/>
<keyword evidence="2" id="KW-1133">Transmembrane helix</keyword>
<keyword evidence="1" id="KW-0539">Nucleus</keyword>
<evidence type="ECO:0000256" key="2">
    <source>
        <dbReference type="SAM" id="Phobius"/>
    </source>
</evidence>
<evidence type="ECO:0000256" key="1">
    <source>
        <dbReference type="ARBA" id="ARBA00023242"/>
    </source>
</evidence>
<dbReference type="PANTHER" id="PTHR46910:SF38">
    <property type="entry name" value="ZN(2)-C6 FUNGAL-TYPE DOMAIN-CONTAINING PROTEIN"/>
    <property type="match status" value="1"/>
</dbReference>
<feature type="domain" description="Xylanolytic transcriptional activator regulatory" evidence="3">
    <location>
        <begin position="284"/>
        <end position="357"/>
    </location>
</feature>
<reference evidence="4" key="1">
    <citation type="submission" date="2019-10" db="EMBL/GenBank/DDBJ databases">
        <authorList>
            <person name="Nor Muhammad N."/>
        </authorList>
    </citation>
    <scope>NUCLEOTIDE SEQUENCE</scope>
</reference>